<dbReference type="InterPro" id="IPR017452">
    <property type="entry name" value="GPCR_Rhodpsn_7TM"/>
</dbReference>
<dbReference type="GO" id="GO:0008528">
    <property type="term" value="F:G protein-coupled peptide receptor activity"/>
    <property type="evidence" value="ECO:0007669"/>
    <property type="project" value="TreeGrafter"/>
</dbReference>
<dbReference type="GO" id="GO:0005886">
    <property type="term" value="C:plasma membrane"/>
    <property type="evidence" value="ECO:0007669"/>
    <property type="project" value="UniProtKB-SubCell"/>
</dbReference>
<evidence type="ECO:0000256" key="9">
    <source>
        <dbReference type="RuleBase" id="RU000688"/>
    </source>
</evidence>
<evidence type="ECO:0000256" key="5">
    <source>
        <dbReference type="ARBA" id="ARBA00023040"/>
    </source>
</evidence>
<keyword evidence="8 9" id="KW-0807">Transducer</keyword>
<evidence type="ECO:0000259" key="11">
    <source>
        <dbReference type="PROSITE" id="PS50262"/>
    </source>
</evidence>
<keyword evidence="6 10" id="KW-0472">Membrane</keyword>
<keyword evidence="4 10" id="KW-1133">Transmembrane helix</keyword>
<name>A0A9Q1C3U5_HOLLE</name>
<feature type="domain" description="G-protein coupled receptors family 1 profile" evidence="11">
    <location>
        <begin position="22"/>
        <end position="423"/>
    </location>
</feature>
<dbReference type="PROSITE" id="PS50262">
    <property type="entry name" value="G_PROTEIN_RECEP_F1_2"/>
    <property type="match status" value="1"/>
</dbReference>
<dbReference type="AlphaFoldDB" id="A0A9Q1C3U5"/>
<feature type="transmembrane region" description="Helical" evidence="10">
    <location>
        <begin position="362"/>
        <end position="387"/>
    </location>
</feature>
<evidence type="ECO:0000313" key="12">
    <source>
        <dbReference type="EMBL" id="KAJ8037670.1"/>
    </source>
</evidence>
<evidence type="ECO:0000256" key="6">
    <source>
        <dbReference type="ARBA" id="ARBA00023136"/>
    </source>
</evidence>
<dbReference type="Gene3D" id="1.20.1070.10">
    <property type="entry name" value="Rhodopsin 7-helix transmembrane proteins"/>
    <property type="match status" value="2"/>
</dbReference>
<keyword evidence="13" id="KW-1185">Reference proteome</keyword>
<protein>
    <submittedName>
        <fullName evidence="12">Kappa-type opioid receptor</fullName>
    </submittedName>
</protein>
<dbReference type="PANTHER" id="PTHR24230:SF0">
    <property type="entry name" value="G-PROTEIN COUPLED RECEPTORS FAMILY 1 PROFILE DOMAIN-CONTAINING PROTEIN"/>
    <property type="match status" value="1"/>
</dbReference>
<comment type="similarity">
    <text evidence="9">Belongs to the G-protein coupled receptor 1 family.</text>
</comment>
<evidence type="ECO:0000256" key="1">
    <source>
        <dbReference type="ARBA" id="ARBA00004651"/>
    </source>
</evidence>
<comment type="subcellular location">
    <subcellularLocation>
        <location evidence="1">Cell membrane</location>
        <topology evidence="1">Multi-pass membrane protein</topology>
    </subcellularLocation>
</comment>
<keyword evidence="5 9" id="KW-0297">G-protein coupled receptor</keyword>
<dbReference type="EMBL" id="JAIZAY010000008">
    <property type="protein sequence ID" value="KAJ8037670.1"/>
    <property type="molecule type" value="Genomic_DNA"/>
</dbReference>
<feature type="transmembrane region" description="Helical" evidence="10">
    <location>
        <begin position="118"/>
        <end position="138"/>
    </location>
</feature>
<evidence type="ECO:0000256" key="7">
    <source>
        <dbReference type="ARBA" id="ARBA00023170"/>
    </source>
</evidence>
<comment type="caution">
    <text evidence="12">The sequence shown here is derived from an EMBL/GenBank/DDBJ whole genome shotgun (WGS) entry which is preliminary data.</text>
</comment>
<feature type="transmembrane region" description="Helical" evidence="10">
    <location>
        <begin position="42"/>
        <end position="64"/>
    </location>
</feature>
<dbReference type="SUPFAM" id="SSF81321">
    <property type="entry name" value="Family A G protein-coupled receptor-like"/>
    <property type="match status" value="1"/>
</dbReference>
<keyword evidence="2" id="KW-1003">Cell membrane</keyword>
<evidence type="ECO:0000256" key="3">
    <source>
        <dbReference type="ARBA" id="ARBA00022692"/>
    </source>
</evidence>
<feature type="transmembrane region" description="Helical" evidence="10">
    <location>
        <begin position="158"/>
        <end position="184"/>
    </location>
</feature>
<sequence>MSIAKTVTVFYIVMMIGIGVPGNVAVLLVFKKKPAEGAPKVLIRYLAVFDMLFCLVTPIGIISWIPNALTDVTCKIIVIATLFGDFLSLFLNFLLAVDRYIAVCQSKKYLLKPKHIKRAICFALIMSTNLASLTLFFFGAEKLHNNVICAVRRDKSKWLYLLVMVSEFILFLASCVIVGLLHFGMIKTVRNRNKIWRDRRNDQLGAVNSNYSYNGVERNLPDGQCNLLKSHPKKCFTEVPHECKSTAIPLSPHIPSTSRGLDSGNQSSRIFYISSDDLEDVHIKTPCITNKEPGLWIRPPRCTAGNELRSCNGRIIAKLDTRDGDPDDGSCSYLRHTREQRQQLPGHTKAKSSRTGLTRNRLTIMLSVTTLVFVLCWTPAFIVIFLSVSSDLSNKVKTPLGEFLYRFLRKSTTWSHAMNPIVYFLVNPQFRRNLRMRLNLLFEGIRLGQRSRTISAFT</sequence>
<dbReference type="PROSITE" id="PS00237">
    <property type="entry name" value="G_PROTEIN_RECEP_F1_1"/>
    <property type="match status" value="1"/>
</dbReference>
<evidence type="ECO:0000256" key="10">
    <source>
        <dbReference type="SAM" id="Phobius"/>
    </source>
</evidence>
<dbReference type="CDD" id="cd00637">
    <property type="entry name" value="7tm_classA_rhodopsin-like"/>
    <property type="match status" value="1"/>
</dbReference>
<dbReference type="Proteomes" id="UP001152320">
    <property type="component" value="Chromosome 8"/>
</dbReference>
<keyword evidence="3 9" id="KW-0812">Transmembrane</keyword>
<dbReference type="GO" id="GO:0007218">
    <property type="term" value="P:neuropeptide signaling pathway"/>
    <property type="evidence" value="ECO:0007669"/>
    <property type="project" value="TreeGrafter"/>
</dbReference>
<accession>A0A9Q1C3U5</accession>
<evidence type="ECO:0000256" key="2">
    <source>
        <dbReference type="ARBA" id="ARBA00022475"/>
    </source>
</evidence>
<proteinExistence type="inferred from homology"/>
<organism evidence="12 13">
    <name type="scientific">Holothuria leucospilota</name>
    <name type="common">Black long sea cucumber</name>
    <name type="synonym">Mertensiothuria leucospilota</name>
    <dbReference type="NCBI Taxonomy" id="206669"/>
    <lineage>
        <taxon>Eukaryota</taxon>
        <taxon>Metazoa</taxon>
        <taxon>Echinodermata</taxon>
        <taxon>Eleutherozoa</taxon>
        <taxon>Echinozoa</taxon>
        <taxon>Holothuroidea</taxon>
        <taxon>Aspidochirotacea</taxon>
        <taxon>Aspidochirotida</taxon>
        <taxon>Holothuriidae</taxon>
        <taxon>Holothuria</taxon>
    </lineage>
</organism>
<dbReference type="InterPro" id="IPR000276">
    <property type="entry name" value="GPCR_Rhodpsn"/>
</dbReference>
<gene>
    <name evidence="12" type="ORF">HOLleu_18554</name>
</gene>
<feature type="transmembrane region" description="Helical" evidence="10">
    <location>
        <begin position="6"/>
        <end position="30"/>
    </location>
</feature>
<evidence type="ECO:0000256" key="4">
    <source>
        <dbReference type="ARBA" id="ARBA00022989"/>
    </source>
</evidence>
<evidence type="ECO:0000313" key="13">
    <source>
        <dbReference type="Proteomes" id="UP001152320"/>
    </source>
</evidence>
<evidence type="ECO:0000256" key="8">
    <source>
        <dbReference type="ARBA" id="ARBA00023224"/>
    </source>
</evidence>
<feature type="transmembrane region" description="Helical" evidence="10">
    <location>
        <begin position="76"/>
        <end position="97"/>
    </location>
</feature>
<dbReference type="PANTHER" id="PTHR24230">
    <property type="entry name" value="G-PROTEIN COUPLED RECEPTOR"/>
    <property type="match status" value="1"/>
</dbReference>
<dbReference type="OrthoDB" id="6117944at2759"/>
<dbReference type="Pfam" id="PF00001">
    <property type="entry name" value="7tm_1"/>
    <property type="match status" value="1"/>
</dbReference>
<reference evidence="12" key="1">
    <citation type="submission" date="2021-10" db="EMBL/GenBank/DDBJ databases">
        <title>Tropical sea cucumber genome reveals ecological adaptation and Cuvierian tubules defense mechanism.</title>
        <authorList>
            <person name="Chen T."/>
        </authorList>
    </citation>
    <scope>NUCLEOTIDE SEQUENCE</scope>
    <source>
        <strain evidence="12">Nanhai2018</strain>
        <tissue evidence="12">Muscle</tissue>
    </source>
</reference>
<dbReference type="PRINTS" id="PR00237">
    <property type="entry name" value="GPCRRHODOPSN"/>
</dbReference>
<keyword evidence="7 9" id="KW-0675">Receptor</keyword>